<dbReference type="SUPFAM" id="SSF52540">
    <property type="entry name" value="P-loop containing nucleoside triphosphate hydrolases"/>
    <property type="match status" value="1"/>
</dbReference>
<dbReference type="Gene3D" id="3.40.50.300">
    <property type="entry name" value="P-loop containing nucleotide triphosphate hydrolases"/>
    <property type="match status" value="1"/>
</dbReference>
<dbReference type="CDD" id="cd03224">
    <property type="entry name" value="ABC_TM1139_LivF_branched"/>
    <property type="match status" value="1"/>
</dbReference>
<keyword evidence="5" id="KW-0029">Amino-acid transport</keyword>
<keyword evidence="2" id="KW-0813">Transport</keyword>
<protein>
    <submittedName>
        <fullName evidence="7">ABC transporter ATP-binding protein</fullName>
    </submittedName>
</protein>
<dbReference type="InterPro" id="IPR003593">
    <property type="entry name" value="AAA+_ATPase"/>
</dbReference>
<dbReference type="EMBL" id="CP031417">
    <property type="protein sequence ID" value="AXK79299.1"/>
    <property type="molecule type" value="Genomic_DNA"/>
</dbReference>
<dbReference type="KEGG" id="ptaw:DW352_01470"/>
<dbReference type="InterPro" id="IPR052156">
    <property type="entry name" value="BCAA_Transport_ATP-bd_LivF"/>
</dbReference>
<sequence length="240" mass="26210">MTSPLLSVRGVKTFYGRVQALKGVDLEVNDGEIVTLIGANGAGKSTLMMTICGNPRAREGAIVFDGRDITHLPTHEIARLKLAQSPEGRRIFSRMTVFENLQMGATVAEANAFEHDLERVLTLFPRLKQRIGQRGGTLSGGEQQMLAIARALMARPRLLLLDEPSLGLAPLVVRQIFDAIKMLNAEHGLTVFLVEQNAYHALKLAHRGYVMVNGQITLSGSGTELLDRPEIKAAYLEGGR</sequence>
<evidence type="ECO:0000313" key="7">
    <source>
        <dbReference type="EMBL" id="AXK79299.1"/>
    </source>
</evidence>
<name>A0A345ZQV2_9HYPH</name>
<accession>A0A345ZQV2</accession>
<evidence type="ECO:0000256" key="3">
    <source>
        <dbReference type="ARBA" id="ARBA00022741"/>
    </source>
</evidence>
<evidence type="ECO:0000256" key="4">
    <source>
        <dbReference type="ARBA" id="ARBA00022840"/>
    </source>
</evidence>
<dbReference type="GO" id="GO:0016887">
    <property type="term" value="F:ATP hydrolysis activity"/>
    <property type="evidence" value="ECO:0007669"/>
    <property type="project" value="InterPro"/>
</dbReference>
<evidence type="ECO:0000256" key="1">
    <source>
        <dbReference type="ARBA" id="ARBA00005417"/>
    </source>
</evidence>
<dbReference type="PANTHER" id="PTHR43820:SF4">
    <property type="entry name" value="HIGH-AFFINITY BRANCHED-CHAIN AMINO ACID TRANSPORT ATP-BINDING PROTEIN LIVF"/>
    <property type="match status" value="1"/>
</dbReference>
<dbReference type="RefSeq" id="WP_115687854.1">
    <property type="nucleotide sequence ID" value="NZ_CP031417.1"/>
</dbReference>
<dbReference type="Pfam" id="PF00005">
    <property type="entry name" value="ABC_tran"/>
    <property type="match status" value="1"/>
</dbReference>
<dbReference type="Proteomes" id="UP000254889">
    <property type="component" value="Chromosome"/>
</dbReference>
<dbReference type="InterPro" id="IPR017871">
    <property type="entry name" value="ABC_transporter-like_CS"/>
</dbReference>
<proteinExistence type="inferred from homology"/>
<dbReference type="AlphaFoldDB" id="A0A345ZQV2"/>
<dbReference type="InterPro" id="IPR030660">
    <property type="entry name" value="ABC_branched_ATPase_LivF/BraG"/>
</dbReference>
<dbReference type="InterPro" id="IPR027417">
    <property type="entry name" value="P-loop_NTPase"/>
</dbReference>
<dbReference type="PROSITE" id="PS50893">
    <property type="entry name" value="ABC_TRANSPORTER_2"/>
    <property type="match status" value="1"/>
</dbReference>
<organism evidence="7 8">
    <name type="scientific">Pseudolabrys taiwanensis</name>
    <dbReference type="NCBI Taxonomy" id="331696"/>
    <lineage>
        <taxon>Bacteria</taxon>
        <taxon>Pseudomonadati</taxon>
        <taxon>Pseudomonadota</taxon>
        <taxon>Alphaproteobacteria</taxon>
        <taxon>Hyphomicrobiales</taxon>
        <taxon>Xanthobacteraceae</taxon>
        <taxon>Pseudolabrys</taxon>
    </lineage>
</organism>
<comment type="similarity">
    <text evidence="1">Belongs to the ABC transporter superfamily.</text>
</comment>
<evidence type="ECO:0000256" key="5">
    <source>
        <dbReference type="ARBA" id="ARBA00022970"/>
    </source>
</evidence>
<dbReference type="SMART" id="SM00382">
    <property type="entry name" value="AAA"/>
    <property type="match status" value="1"/>
</dbReference>
<evidence type="ECO:0000256" key="2">
    <source>
        <dbReference type="ARBA" id="ARBA00022448"/>
    </source>
</evidence>
<dbReference type="PIRSF" id="PIRSF039137">
    <property type="entry name" value="ABC_branched_ATPase"/>
    <property type="match status" value="1"/>
</dbReference>
<gene>
    <name evidence="7" type="ORF">DW352_01470</name>
</gene>
<keyword evidence="8" id="KW-1185">Reference proteome</keyword>
<dbReference type="InterPro" id="IPR003439">
    <property type="entry name" value="ABC_transporter-like_ATP-bd"/>
</dbReference>
<dbReference type="PANTHER" id="PTHR43820">
    <property type="entry name" value="HIGH-AFFINITY BRANCHED-CHAIN AMINO ACID TRANSPORT ATP-BINDING PROTEIN LIVF"/>
    <property type="match status" value="1"/>
</dbReference>
<dbReference type="GO" id="GO:0005524">
    <property type="term" value="F:ATP binding"/>
    <property type="evidence" value="ECO:0007669"/>
    <property type="project" value="UniProtKB-KW"/>
</dbReference>
<evidence type="ECO:0000313" key="8">
    <source>
        <dbReference type="Proteomes" id="UP000254889"/>
    </source>
</evidence>
<reference evidence="7 8" key="1">
    <citation type="submission" date="2018-07" db="EMBL/GenBank/DDBJ databases">
        <authorList>
            <person name="Quirk P.G."/>
            <person name="Krulwich T.A."/>
        </authorList>
    </citation>
    <scope>NUCLEOTIDE SEQUENCE [LARGE SCALE GENOMIC DNA]</scope>
    <source>
        <strain evidence="7 8">CC-BB4</strain>
    </source>
</reference>
<keyword evidence="4 7" id="KW-0067">ATP-binding</keyword>
<keyword evidence="3" id="KW-0547">Nucleotide-binding</keyword>
<feature type="domain" description="ABC transporter" evidence="6">
    <location>
        <begin position="6"/>
        <end position="238"/>
    </location>
</feature>
<dbReference type="GO" id="GO:0015807">
    <property type="term" value="P:L-amino acid transport"/>
    <property type="evidence" value="ECO:0007669"/>
    <property type="project" value="TreeGrafter"/>
</dbReference>
<dbReference type="OrthoDB" id="9806149at2"/>
<dbReference type="GO" id="GO:0015658">
    <property type="term" value="F:branched-chain amino acid transmembrane transporter activity"/>
    <property type="evidence" value="ECO:0007669"/>
    <property type="project" value="InterPro"/>
</dbReference>
<evidence type="ECO:0000259" key="6">
    <source>
        <dbReference type="PROSITE" id="PS50893"/>
    </source>
</evidence>
<dbReference type="PROSITE" id="PS00211">
    <property type="entry name" value="ABC_TRANSPORTER_1"/>
    <property type="match status" value="1"/>
</dbReference>